<evidence type="ECO:0000259" key="1">
    <source>
        <dbReference type="PROSITE" id="PS50878"/>
    </source>
</evidence>
<protein>
    <submittedName>
        <fullName evidence="4">Reverse transcriptase domain-containing protein</fullName>
    </submittedName>
</protein>
<feature type="domain" description="Reverse transcriptase" evidence="1">
    <location>
        <begin position="34"/>
        <end position="307"/>
    </location>
</feature>
<gene>
    <name evidence="2" type="ORF">BTMF_LOCUS3670</name>
</gene>
<dbReference type="InterPro" id="IPR043502">
    <property type="entry name" value="DNA/RNA_pol_sf"/>
</dbReference>
<reference evidence="4" key="1">
    <citation type="submission" date="2017-02" db="UniProtKB">
        <authorList>
            <consortium name="WormBaseParasite"/>
        </authorList>
    </citation>
    <scope>IDENTIFICATION</scope>
</reference>
<keyword evidence="3" id="KW-1185">Reference proteome</keyword>
<dbReference type="Pfam" id="PF20049">
    <property type="entry name" value="DUF6451"/>
    <property type="match status" value="1"/>
</dbReference>
<organism evidence="4">
    <name type="scientific">Brugia timori</name>
    <dbReference type="NCBI Taxonomy" id="42155"/>
    <lineage>
        <taxon>Eukaryota</taxon>
        <taxon>Metazoa</taxon>
        <taxon>Ecdysozoa</taxon>
        <taxon>Nematoda</taxon>
        <taxon>Chromadorea</taxon>
        <taxon>Rhabditida</taxon>
        <taxon>Spirurina</taxon>
        <taxon>Spiruromorpha</taxon>
        <taxon>Filarioidea</taxon>
        <taxon>Onchocercidae</taxon>
        <taxon>Brugia</taxon>
    </lineage>
</organism>
<name>A0A0R3QDD8_9BILA</name>
<dbReference type="AlphaFoldDB" id="A0A0R3QDD8"/>
<dbReference type="EMBL" id="UZAG01003391">
    <property type="protein sequence ID" value="VDO15268.1"/>
    <property type="molecule type" value="Genomic_DNA"/>
</dbReference>
<dbReference type="CDD" id="cd01650">
    <property type="entry name" value="RT_nLTR_like"/>
    <property type="match status" value="1"/>
</dbReference>
<dbReference type="PANTHER" id="PTHR47027:SF25">
    <property type="entry name" value="REVERSE TRANSCRIPTASE DOMAIN-CONTAINING PROTEIN"/>
    <property type="match status" value="1"/>
</dbReference>
<dbReference type="InterPro" id="IPR000477">
    <property type="entry name" value="RT_dom"/>
</dbReference>
<sequence>MKSNKAPGVDRISAEMLKADPMLSAQMLHQLFCNIWDTATFPADWMQGVLVKVPKKGDPTVCDNWRGIMLLCCVLKVLCKVILNRIQEKIDATLRRQQAGFRAGRSCVDHIVSLRIILEQVNEFQESLYLVFIDYEKAFDRLNHENLWGALRRKGVPDKIVNLIEAQYEAFTCRVLHNGALSDPIRVVAGVRQGCILSPLLFLIVIDEIMVGAIDRVPNRGLLWQPITMEHLNDLDLADDVALVSQRRSDMQSKLDDLAERSSAAGLNINVSKTKSLDINTGNPSNFTVAGQEVEKVESFQYLGSQIASDGGTKSDIGARIKKARAAFASLRNIWKSNQISLRTKIRIFNSNVKSVLLYASETWCVSAEITQKLQVFINRCLRYIIRAWWPHNWISNAELHRRCHQKPISTEIRERKWRWVGHTLRKSGNEICKQALDWNPAGHRSRGRPRGSWRRSLNKEIKQVDRNLTWAQVKAKANNRPGWRSFTLALCASGGAQDT</sequence>
<evidence type="ECO:0000313" key="4">
    <source>
        <dbReference type="WBParaSite" id="BTMF_0000437401-mRNA-1"/>
    </source>
</evidence>
<dbReference type="STRING" id="42155.A0A0R3QDD8"/>
<dbReference type="PROSITE" id="PS50878">
    <property type="entry name" value="RT_POL"/>
    <property type="match status" value="1"/>
</dbReference>
<reference evidence="2 3" key="2">
    <citation type="submission" date="2018-11" db="EMBL/GenBank/DDBJ databases">
        <authorList>
            <consortium name="Pathogen Informatics"/>
        </authorList>
    </citation>
    <scope>NUCLEOTIDE SEQUENCE [LARGE SCALE GENOMIC DNA]</scope>
</reference>
<accession>A0A0R3QDD8</accession>
<dbReference type="Proteomes" id="UP000280834">
    <property type="component" value="Unassembled WGS sequence"/>
</dbReference>
<dbReference type="WBParaSite" id="BTMF_0000437401-mRNA-1">
    <property type="protein sequence ID" value="BTMF_0000437401-mRNA-1"/>
    <property type="gene ID" value="BTMF_0000437401"/>
</dbReference>
<dbReference type="Pfam" id="PF00078">
    <property type="entry name" value="RVT_1"/>
    <property type="match status" value="1"/>
</dbReference>
<evidence type="ECO:0000313" key="2">
    <source>
        <dbReference type="EMBL" id="VDO15268.1"/>
    </source>
</evidence>
<evidence type="ECO:0000313" key="3">
    <source>
        <dbReference type="Proteomes" id="UP000280834"/>
    </source>
</evidence>
<dbReference type="SUPFAM" id="SSF56672">
    <property type="entry name" value="DNA/RNA polymerases"/>
    <property type="match status" value="1"/>
</dbReference>
<proteinExistence type="predicted"/>
<dbReference type="InterPro" id="IPR045609">
    <property type="entry name" value="DUF6451"/>
</dbReference>
<dbReference type="PANTHER" id="PTHR47027">
    <property type="entry name" value="REVERSE TRANSCRIPTASE DOMAIN-CONTAINING PROTEIN"/>
    <property type="match status" value="1"/>
</dbReference>